<accession>A0A9R1S536</accession>
<gene>
    <name evidence="2" type="ORF">TRITD_3Bv1G175930</name>
</gene>
<reference evidence="2 3" key="1">
    <citation type="submission" date="2017-09" db="EMBL/GenBank/DDBJ databases">
        <authorList>
            <consortium name="International Durum Wheat Genome Sequencing Consortium (IDWGSC)"/>
            <person name="Milanesi L."/>
        </authorList>
    </citation>
    <scope>NUCLEOTIDE SEQUENCE [LARGE SCALE GENOMIC DNA]</scope>
    <source>
        <strain evidence="3">cv. Svevo</strain>
    </source>
</reference>
<dbReference type="Proteomes" id="UP000324705">
    <property type="component" value="Chromosome 3B"/>
</dbReference>
<proteinExistence type="inferred from homology"/>
<sequence length="124" mass="13799">MKQLVDVPGHEYFSYLGEKTQQEAARRAKVDVCGAGWPHVPERCQGGRREQGALCAAARRVAQGEGQGEGWDWQAKVAEVEAAKAVAIREAELQMEVQESNTLFYSWQKAADTTLYKEMKAAVR</sequence>
<comment type="similarity">
    <text evidence="1">Belongs to the band 7/mec-2 family. Flotillin subfamily.</text>
</comment>
<dbReference type="GO" id="GO:0005901">
    <property type="term" value="C:caveola"/>
    <property type="evidence" value="ECO:0007669"/>
    <property type="project" value="UniProtKB-SubCell"/>
</dbReference>
<dbReference type="EMBL" id="LT934116">
    <property type="protein sequence ID" value="VAH80050.1"/>
    <property type="molecule type" value="Genomic_DNA"/>
</dbReference>
<dbReference type="PANTHER" id="PTHR13806">
    <property type="entry name" value="FLOTILLIN-RELATED"/>
    <property type="match status" value="1"/>
</dbReference>
<comment type="subcellular location">
    <subcellularLocation>
        <location evidence="1">Cell membrane</location>
        <topology evidence="1">Lipid-anchor</topology>
    </subcellularLocation>
    <subcellularLocation>
        <location evidence="1">Membrane</location>
        <location evidence="1">Caveola</location>
    </subcellularLocation>
</comment>
<dbReference type="InterPro" id="IPR027705">
    <property type="entry name" value="Flotillin_fam"/>
</dbReference>
<evidence type="ECO:0000256" key="1">
    <source>
        <dbReference type="RuleBase" id="RU366054"/>
    </source>
</evidence>
<protein>
    <recommendedName>
        <fullName evidence="1">Flotillin-like</fullName>
    </recommendedName>
</protein>
<dbReference type="Gramene" id="TRITD3Bv1G175930.1">
    <property type="protein sequence ID" value="TRITD3Bv1G175930.1"/>
    <property type="gene ID" value="TRITD3Bv1G175930"/>
</dbReference>
<evidence type="ECO:0000313" key="3">
    <source>
        <dbReference type="Proteomes" id="UP000324705"/>
    </source>
</evidence>
<dbReference type="AlphaFoldDB" id="A0A9R1S536"/>
<name>A0A9R1S536_TRITD</name>
<organism evidence="2 3">
    <name type="scientific">Triticum turgidum subsp. durum</name>
    <name type="common">Durum wheat</name>
    <name type="synonym">Triticum durum</name>
    <dbReference type="NCBI Taxonomy" id="4567"/>
    <lineage>
        <taxon>Eukaryota</taxon>
        <taxon>Viridiplantae</taxon>
        <taxon>Streptophyta</taxon>
        <taxon>Embryophyta</taxon>
        <taxon>Tracheophyta</taxon>
        <taxon>Spermatophyta</taxon>
        <taxon>Magnoliopsida</taxon>
        <taxon>Liliopsida</taxon>
        <taxon>Poales</taxon>
        <taxon>Poaceae</taxon>
        <taxon>BOP clade</taxon>
        <taxon>Pooideae</taxon>
        <taxon>Triticodae</taxon>
        <taxon>Triticeae</taxon>
        <taxon>Triticinae</taxon>
        <taxon>Triticum</taxon>
    </lineage>
</organism>
<keyword evidence="1" id="KW-1003">Cell membrane</keyword>
<dbReference type="PANTHER" id="PTHR13806:SF40">
    <property type="entry name" value="FLOTILLIN-LIKE"/>
    <property type="match status" value="1"/>
</dbReference>
<keyword evidence="3" id="KW-1185">Reference proteome</keyword>
<evidence type="ECO:0000313" key="2">
    <source>
        <dbReference type="EMBL" id="VAH80050.1"/>
    </source>
</evidence>
<keyword evidence="1" id="KW-0472">Membrane</keyword>